<protein>
    <submittedName>
        <fullName evidence="1">Uncharacterized protein</fullName>
    </submittedName>
</protein>
<dbReference type="Proteomes" id="UP000019763">
    <property type="component" value="Unassembled WGS sequence"/>
</dbReference>
<dbReference type="InterPro" id="IPR053134">
    <property type="entry name" value="RNA-dir_DNA_polymerase"/>
</dbReference>
<dbReference type="OrthoDB" id="6429476at2759"/>
<sequence>MCAKRGYTDVAQLAEPKYQEQPALVGEDEAPYAKQRRVFEENTGHMEPGLRQELWSHLEEYRDVWEHPKAAQARYEAKFEVTGKPYKARVRHYEPEMRQELETQVKKQLELGVIRPSKSEWAAAPHFVKKKTGEWRCLLERAYRGGV</sequence>
<organism evidence="1 2">
    <name type="scientific">Gregarina niphandrodes</name>
    <name type="common">Septate eugregarine</name>
    <dbReference type="NCBI Taxonomy" id="110365"/>
    <lineage>
        <taxon>Eukaryota</taxon>
        <taxon>Sar</taxon>
        <taxon>Alveolata</taxon>
        <taxon>Apicomplexa</taxon>
        <taxon>Conoidasida</taxon>
        <taxon>Gregarinasina</taxon>
        <taxon>Eugregarinorida</taxon>
        <taxon>Gregarinidae</taxon>
        <taxon>Gregarina</taxon>
    </lineage>
</organism>
<dbReference type="PANTHER" id="PTHR24559:SF448">
    <property type="entry name" value="RNA-DIRECTED DNA POLYMERASE"/>
    <property type="match status" value="1"/>
</dbReference>
<dbReference type="VEuPathDB" id="CryptoDB:GNI_203940"/>
<dbReference type="EMBL" id="AFNH02001583">
    <property type="protein sequence ID" value="EZG42953.1"/>
    <property type="molecule type" value="Genomic_DNA"/>
</dbReference>
<evidence type="ECO:0000313" key="2">
    <source>
        <dbReference type="Proteomes" id="UP000019763"/>
    </source>
</evidence>
<dbReference type="SUPFAM" id="SSF56672">
    <property type="entry name" value="DNA/RNA polymerases"/>
    <property type="match status" value="1"/>
</dbReference>
<comment type="caution">
    <text evidence="1">The sequence shown here is derived from an EMBL/GenBank/DDBJ whole genome shotgun (WGS) entry which is preliminary data.</text>
</comment>
<dbReference type="RefSeq" id="XP_011134687.1">
    <property type="nucleotide sequence ID" value="XM_011136385.1"/>
</dbReference>
<evidence type="ECO:0000313" key="1">
    <source>
        <dbReference type="EMBL" id="EZG42953.1"/>
    </source>
</evidence>
<dbReference type="GeneID" id="22916418"/>
<reference evidence="1" key="1">
    <citation type="submission" date="2013-12" db="EMBL/GenBank/DDBJ databases">
        <authorList>
            <person name="Omoto C.K."/>
            <person name="Sibley D."/>
            <person name="Venepally P."/>
            <person name="Hadjithomas M."/>
            <person name="Karamycheva S."/>
            <person name="Brunk B."/>
            <person name="Roos D."/>
            <person name="Caler E."/>
            <person name="Lorenzi H."/>
        </authorList>
    </citation>
    <scope>NUCLEOTIDE SEQUENCE</scope>
</reference>
<dbReference type="PANTHER" id="PTHR24559">
    <property type="entry name" value="TRANSPOSON TY3-I GAG-POL POLYPROTEIN"/>
    <property type="match status" value="1"/>
</dbReference>
<gene>
    <name evidence="1" type="ORF">GNI_203940</name>
</gene>
<dbReference type="InterPro" id="IPR043502">
    <property type="entry name" value="DNA/RNA_pol_sf"/>
</dbReference>
<keyword evidence="2" id="KW-1185">Reference proteome</keyword>
<proteinExistence type="predicted"/>
<dbReference type="AlphaFoldDB" id="A0A023AX05"/>
<accession>A0A023AX05</accession>
<dbReference type="Gene3D" id="3.10.10.10">
    <property type="entry name" value="HIV Type 1 Reverse Transcriptase, subunit A, domain 1"/>
    <property type="match status" value="1"/>
</dbReference>
<name>A0A023AX05_GRENI</name>